<protein>
    <submittedName>
        <fullName evidence="1">Uncharacterized protein</fullName>
    </submittedName>
</protein>
<comment type="caution">
    <text evidence="1">The sequence shown here is derived from an EMBL/GenBank/DDBJ whole genome shotgun (WGS) entry which is preliminary data.</text>
</comment>
<dbReference type="Proteomes" id="UP001157418">
    <property type="component" value="Unassembled WGS sequence"/>
</dbReference>
<evidence type="ECO:0000313" key="1">
    <source>
        <dbReference type="EMBL" id="CAH1416904.1"/>
    </source>
</evidence>
<accession>A0AAU9LMP5</accession>
<reference evidence="1 2" key="1">
    <citation type="submission" date="2022-01" db="EMBL/GenBank/DDBJ databases">
        <authorList>
            <person name="Xiong W."/>
            <person name="Schranz E."/>
        </authorList>
    </citation>
    <scope>NUCLEOTIDE SEQUENCE [LARGE SCALE GENOMIC DNA]</scope>
</reference>
<organism evidence="1 2">
    <name type="scientific">Lactuca virosa</name>
    <dbReference type="NCBI Taxonomy" id="75947"/>
    <lineage>
        <taxon>Eukaryota</taxon>
        <taxon>Viridiplantae</taxon>
        <taxon>Streptophyta</taxon>
        <taxon>Embryophyta</taxon>
        <taxon>Tracheophyta</taxon>
        <taxon>Spermatophyta</taxon>
        <taxon>Magnoliopsida</taxon>
        <taxon>eudicotyledons</taxon>
        <taxon>Gunneridae</taxon>
        <taxon>Pentapetalae</taxon>
        <taxon>asterids</taxon>
        <taxon>campanulids</taxon>
        <taxon>Asterales</taxon>
        <taxon>Asteraceae</taxon>
        <taxon>Cichorioideae</taxon>
        <taxon>Cichorieae</taxon>
        <taxon>Lactucinae</taxon>
        <taxon>Lactuca</taxon>
    </lineage>
</organism>
<evidence type="ECO:0000313" key="2">
    <source>
        <dbReference type="Proteomes" id="UP001157418"/>
    </source>
</evidence>
<dbReference type="AlphaFoldDB" id="A0AAU9LMP5"/>
<name>A0AAU9LMP5_9ASTR</name>
<gene>
    <name evidence="1" type="ORF">LVIROSA_LOCUS4634</name>
</gene>
<dbReference type="EMBL" id="CAKMRJ010000002">
    <property type="protein sequence ID" value="CAH1416904.1"/>
    <property type="molecule type" value="Genomic_DNA"/>
</dbReference>
<proteinExistence type="predicted"/>
<sequence length="91" mass="10841">MRFFFIHRLHRITVQYFPFAFLQKSQQRFLNGITGDVEPDSGEHAFGLGVYADSYTMETLFPEDIWPMLWKNPRPMTFMYSAAKPNLIQFR</sequence>
<keyword evidence="2" id="KW-1185">Reference proteome</keyword>